<feature type="region of interest" description="Disordered" evidence="13">
    <location>
        <begin position="469"/>
        <end position="498"/>
    </location>
</feature>
<evidence type="ECO:0000256" key="6">
    <source>
        <dbReference type="ARBA" id="ARBA00022723"/>
    </source>
</evidence>
<accession>A0AAW2I8V1</accession>
<keyword evidence="8" id="KW-0863">Zinc-finger</keyword>
<keyword evidence="4" id="KW-1003">Cell membrane</keyword>
<dbReference type="SUPFAM" id="SSF57889">
    <property type="entry name" value="Cysteine-rich domain"/>
    <property type="match status" value="1"/>
</dbReference>
<dbReference type="FunFam" id="3.30.60.20:FF:000056">
    <property type="entry name" value="Uncharacterized protein, isoform C"/>
    <property type="match status" value="1"/>
</dbReference>
<evidence type="ECO:0000256" key="5">
    <source>
        <dbReference type="ARBA" id="ARBA00022490"/>
    </source>
</evidence>
<organism evidence="16">
    <name type="scientific">Menopon gallinae</name>
    <name type="common">poultry shaft louse</name>
    <dbReference type="NCBI Taxonomy" id="328185"/>
    <lineage>
        <taxon>Eukaryota</taxon>
        <taxon>Metazoa</taxon>
        <taxon>Ecdysozoa</taxon>
        <taxon>Arthropoda</taxon>
        <taxon>Hexapoda</taxon>
        <taxon>Insecta</taxon>
        <taxon>Pterygota</taxon>
        <taxon>Neoptera</taxon>
        <taxon>Paraneoptera</taxon>
        <taxon>Psocodea</taxon>
        <taxon>Troctomorpha</taxon>
        <taxon>Phthiraptera</taxon>
        <taxon>Amblycera</taxon>
        <taxon>Menoponidae</taxon>
        <taxon>Menopon</taxon>
    </lineage>
</organism>
<feature type="region of interest" description="Disordered" evidence="13">
    <location>
        <begin position="590"/>
        <end position="648"/>
    </location>
</feature>
<reference evidence="16" key="1">
    <citation type="journal article" date="2024" name="Gigascience">
        <title>Chromosome-level genome of the poultry shaft louse Menopon gallinae provides insight into the host-switching and adaptive evolution of parasitic lice.</title>
        <authorList>
            <person name="Xu Y."/>
            <person name="Ma L."/>
            <person name="Liu S."/>
            <person name="Liang Y."/>
            <person name="Liu Q."/>
            <person name="He Z."/>
            <person name="Tian L."/>
            <person name="Duan Y."/>
            <person name="Cai W."/>
            <person name="Li H."/>
            <person name="Song F."/>
        </authorList>
    </citation>
    <scope>NUCLEOTIDE SEQUENCE</scope>
    <source>
        <strain evidence="16">Cailab_2023a</strain>
    </source>
</reference>
<dbReference type="PROSITE" id="PS50002">
    <property type="entry name" value="SH3"/>
    <property type="match status" value="1"/>
</dbReference>
<evidence type="ECO:0000256" key="10">
    <source>
        <dbReference type="ARBA" id="ARBA00023136"/>
    </source>
</evidence>
<evidence type="ECO:0000256" key="2">
    <source>
        <dbReference type="ARBA" id="ARBA00004496"/>
    </source>
</evidence>
<evidence type="ECO:0000256" key="9">
    <source>
        <dbReference type="ARBA" id="ARBA00022833"/>
    </source>
</evidence>
<dbReference type="Pfam" id="PF26085">
    <property type="entry name" value="SH3_20"/>
    <property type="match status" value="1"/>
</dbReference>
<comment type="caution">
    <text evidence="16">The sequence shown here is derived from an EMBL/GenBank/DDBJ whole genome shotgun (WGS) entry which is preliminary data.</text>
</comment>
<dbReference type="GO" id="GO:0003009">
    <property type="term" value="P:skeletal muscle contraction"/>
    <property type="evidence" value="ECO:0007669"/>
    <property type="project" value="TreeGrafter"/>
</dbReference>
<sequence length="811" mass="90924">MQLLVSNFRKKNSELRKERPSCPSSLFHTWETLLQEVEIDSQAHTDIASILGRQVSRPLLEKSFFRKIQSRKVFSHRETYENMIKQNEDKLGKTRIEYKTAYLAYMNSPSTQALANYINSHNEYVGQLHMTNGMLSQYHSETLPMLLQEIEDIYNDLCVKMSDSVLQGAEMISTRVSTGRAGCRNGVCVRVLTVPAVVAGAGAGEEIRGTNFAMQGSAGTNRPGPPGQVRDRSAEPPAGEENVPPVLKNEIVVDRLANIQIKERLDAMKKDCSDLEAQIKQLTDALHTLTRVQQRSVDSNLFNKVNELQEDISVKQCELNVALIRLAGIRAQKELFSSKIESAETGRDRKMSASSTGSMKSKWMKAFKSLKTPPSNGTASKEADKKNQMYHAVSTILAMRKNGKDGAAAFITDPTAHSFQDHTYKKITPCDVCSQVLRGHTRQGLKCRICKLNVHVDCQDKAPKCQQKSRLLRRQKSTSEIDTKVHEPHQEEEGKHGSSHFFKLMSKTNVFLDEMDTAQRRRLFSGFKSFSVFGGKTRGESPSHRSISLPETTDYVVNNVVYCLFMRLGNIAAPHSPRRQKLNLRMKSLSLDSPESTEQAQKRRAQASHSGGHSSQSSSSKIHCMSDKPSTDSASFLSQAPSSPVHNRRLLSARNMRMSSVELPDDNEKSLSSASTSPCPSPLRVFQKPHRLLPTNLYVVLYNFKSRRPDELDLKAGYKVTVMDSNDPDWWKGKCLGRVGYFPSKYVMKLEPGERPLQVTHNLQVQDGDTGLMLLRDQIVIQVGEDIDGMVMIRNADNKQGACPLKFLQEV</sequence>
<evidence type="ECO:0000256" key="1">
    <source>
        <dbReference type="ARBA" id="ARBA00004278"/>
    </source>
</evidence>
<feature type="region of interest" description="Disordered" evidence="13">
    <location>
        <begin position="211"/>
        <end position="245"/>
    </location>
</feature>
<keyword evidence="10" id="KW-0472">Membrane</keyword>
<keyword evidence="12" id="KW-0175">Coiled coil</keyword>
<dbReference type="GO" id="GO:0042383">
    <property type="term" value="C:sarcolemma"/>
    <property type="evidence" value="ECO:0007669"/>
    <property type="project" value="UniProtKB-SubCell"/>
</dbReference>
<dbReference type="GO" id="GO:0008270">
    <property type="term" value="F:zinc ion binding"/>
    <property type="evidence" value="ECO:0007669"/>
    <property type="project" value="UniProtKB-KW"/>
</dbReference>
<dbReference type="EMBL" id="JARGDH010000002">
    <property type="protein sequence ID" value="KAL0277870.1"/>
    <property type="molecule type" value="Genomic_DNA"/>
</dbReference>
<dbReference type="PROSITE" id="PS50081">
    <property type="entry name" value="ZF_DAG_PE_2"/>
    <property type="match status" value="1"/>
</dbReference>
<dbReference type="SMART" id="SM00326">
    <property type="entry name" value="SH3"/>
    <property type="match status" value="1"/>
</dbReference>
<evidence type="ECO:0000256" key="7">
    <source>
        <dbReference type="ARBA" id="ARBA00022737"/>
    </source>
</evidence>
<dbReference type="InterPro" id="IPR001452">
    <property type="entry name" value="SH3_domain"/>
</dbReference>
<evidence type="ECO:0000259" key="14">
    <source>
        <dbReference type="PROSITE" id="PS50002"/>
    </source>
</evidence>
<dbReference type="AlphaFoldDB" id="A0AAW2I8V1"/>
<feature type="domain" description="SH3" evidence="14">
    <location>
        <begin position="693"/>
        <end position="752"/>
    </location>
</feature>
<dbReference type="GO" id="GO:1903078">
    <property type="term" value="P:positive regulation of protein localization to plasma membrane"/>
    <property type="evidence" value="ECO:0007669"/>
    <property type="project" value="TreeGrafter"/>
</dbReference>
<keyword evidence="5" id="KW-0963">Cytoplasm</keyword>
<feature type="region of interest" description="Disordered" evidence="13">
    <location>
        <begin position="661"/>
        <end position="682"/>
    </location>
</feature>
<name>A0AAW2I8V1_9NEOP</name>
<dbReference type="InterPro" id="IPR027267">
    <property type="entry name" value="AH/BAR_dom_sf"/>
</dbReference>
<feature type="compositionally biased region" description="Polar residues" evidence="13">
    <location>
        <begin position="631"/>
        <end position="645"/>
    </location>
</feature>
<evidence type="ECO:0000259" key="15">
    <source>
        <dbReference type="PROSITE" id="PS50081"/>
    </source>
</evidence>
<feature type="domain" description="Phorbol-ester/DAG-type" evidence="15">
    <location>
        <begin position="416"/>
        <end position="465"/>
    </location>
</feature>
<dbReference type="GO" id="GO:0005737">
    <property type="term" value="C:cytoplasm"/>
    <property type="evidence" value="ECO:0007669"/>
    <property type="project" value="UniProtKB-SubCell"/>
</dbReference>
<dbReference type="SUPFAM" id="SSF103657">
    <property type="entry name" value="BAR/IMD domain-like"/>
    <property type="match status" value="1"/>
</dbReference>
<keyword evidence="6" id="KW-0479">Metal-binding</keyword>
<evidence type="ECO:0000256" key="12">
    <source>
        <dbReference type="SAM" id="Coils"/>
    </source>
</evidence>
<dbReference type="Gene3D" id="3.30.60.20">
    <property type="match status" value="1"/>
</dbReference>
<dbReference type="InterPro" id="IPR002219">
    <property type="entry name" value="PKC_DAG/PE"/>
</dbReference>
<dbReference type="PRINTS" id="PR01887">
    <property type="entry name" value="SPECTRNALPHA"/>
</dbReference>
<comment type="subcellular location">
    <subcellularLocation>
        <location evidence="1">Cell membrane</location>
        <location evidence="1">Sarcolemma</location>
        <topology evidence="1">Peripheral membrane protein</topology>
        <orientation evidence="1">Cytoplasmic side</orientation>
    </subcellularLocation>
    <subcellularLocation>
        <location evidence="2">Cytoplasm</location>
    </subcellularLocation>
</comment>
<dbReference type="Gene3D" id="1.20.1270.60">
    <property type="entry name" value="Arfaptin homology (AH) domain/BAR domain"/>
    <property type="match status" value="1"/>
</dbReference>
<dbReference type="InterPro" id="IPR039688">
    <property type="entry name" value="STAC1/2/3"/>
</dbReference>
<keyword evidence="9" id="KW-0862">Zinc</keyword>
<dbReference type="PANTHER" id="PTHR15135">
    <property type="entry name" value="STAC"/>
    <property type="match status" value="1"/>
</dbReference>
<dbReference type="CDD" id="cd20817">
    <property type="entry name" value="C1_Stac"/>
    <property type="match status" value="1"/>
</dbReference>
<dbReference type="SUPFAM" id="SSF50044">
    <property type="entry name" value="SH3-domain"/>
    <property type="match status" value="1"/>
</dbReference>
<evidence type="ECO:0000256" key="13">
    <source>
        <dbReference type="SAM" id="MobiDB-lite"/>
    </source>
</evidence>
<dbReference type="PRINTS" id="PR00452">
    <property type="entry name" value="SH3DOMAIN"/>
</dbReference>
<dbReference type="Gene3D" id="2.30.30.40">
    <property type="entry name" value="SH3 Domains"/>
    <property type="match status" value="1"/>
</dbReference>
<feature type="compositionally biased region" description="Polar residues" evidence="13">
    <location>
        <begin position="590"/>
        <end position="599"/>
    </location>
</feature>
<dbReference type="InterPro" id="IPR046349">
    <property type="entry name" value="C1-like_sf"/>
</dbReference>
<keyword evidence="7" id="KW-0677">Repeat</keyword>
<evidence type="ECO:0000313" key="16">
    <source>
        <dbReference type="EMBL" id="KAL0277870.1"/>
    </source>
</evidence>
<dbReference type="PROSITE" id="PS00479">
    <property type="entry name" value="ZF_DAG_PE_1"/>
    <property type="match status" value="1"/>
</dbReference>
<protein>
    <submittedName>
        <fullName evidence="16">Uncharacterized protein</fullName>
    </submittedName>
</protein>
<dbReference type="InterPro" id="IPR059031">
    <property type="entry name" value="SH3_20"/>
</dbReference>
<feature type="compositionally biased region" description="Basic and acidic residues" evidence="13">
    <location>
        <begin position="477"/>
        <end position="496"/>
    </location>
</feature>
<dbReference type="SMART" id="SM00109">
    <property type="entry name" value="C1"/>
    <property type="match status" value="1"/>
</dbReference>
<feature type="compositionally biased region" description="Low complexity" evidence="13">
    <location>
        <begin position="607"/>
        <end position="620"/>
    </location>
</feature>
<dbReference type="PANTHER" id="PTHR15135:SF7">
    <property type="entry name" value="STAC-LIKE, ISOFORM J"/>
    <property type="match status" value="1"/>
</dbReference>
<dbReference type="Pfam" id="PF00018">
    <property type="entry name" value="SH3_1"/>
    <property type="match status" value="1"/>
</dbReference>
<dbReference type="InterPro" id="IPR036028">
    <property type="entry name" value="SH3-like_dom_sf"/>
</dbReference>
<evidence type="ECO:0000256" key="3">
    <source>
        <dbReference type="ARBA" id="ARBA00022443"/>
    </source>
</evidence>
<evidence type="ECO:0000256" key="4">
    <source>
        <dbReference type="ARBA" id="ARBA00022475"/>
    </source>
</evidence>
<dbReference type="Pfam" id="PF00130">
    <property type="entry name" value="C1_1"/>
    <property type="match status" value="1"/>
</dbReference>
<evidence type="ECO:0000256" key="8">
    <source>
        <dbReference type="ARBA" id="ARBA00022771"/>
    </source>
</evidence>
<evidence type="ECO:0000256" key="11">
    <source>
        <dbReference type="PROSITE-ProRule" id="PRU00192"/>
    </source>
</evidence>
<feature type="coiled-coil region" evidence="12">
    <location>
        <begin position="258"/>
        <end position="292"/>
    </location>
</feature>
<proteinExistence type="predicted"/>
<keyword evidence="3 11" id="KW-0728">SH3 domain</keyword>
<gene>
    <name evidence="16" type="ORF">PYX00_004997</name>
</gene>
<dbReference type="FunFam" id="2.30.30.40:FF:000221">
    <property type="entry name" value="SH3 and cysteine-rich domain-containing protein 2"/>
    <property type="match status" value="1"/>
</dbReference>